<dbReference type="EMBL" id="JBHRSL010000002">
    <property type="protein sequence ID" value="MFC3050805.1"/>
    <property type="molecule type" value="Genomic_DNA"/>
</dbReference>
<feature type="transmembrane region" description="Helical" evidence="7">
    <location>
        <begin position="180"/>
        <end position="201"/>
    </location>
</feature>
<comment type="similarity">
    <text evidence="2">Belongs to the polysaccharide synthase family.</text>
</comment>
<gene>
    <name evidence="8" type="ORF">ACFOKA_02690</name>
</gene>
<evidence type="ECO:0000256" key="5">
    <source>
        <dbReference type="ARBA" id="ARBA00022989"/>
    </source>
</evidence>
<keyword evidence="4 7" id="KW-0812">Transmembrane</keyword>
<feature type="transmembrane region" description="Helical" evidence="7">
    <location>
        <begin position="122"/>
        <end position="141"/>
    </location>
</feature>
<protein>
    <submittedName>
        <fullName evidence="8">Oligosaccharide flippase family protein</fullName>
    </submittedName>
</protein>
<comment type="subcellular location">
    <subcellularLocation>
        <location evidence="1">Cell membrane</location>
        <topology evidence="1">Multi-pass membrane protein</topology>
    </subcellularLocation>
</comment>
<dbReference type="Proteomes" id="UP001595444">
    <property type="component" value="Unassembled WGS sequence"/>
</dbReference>
<feature type="transmembrane region" description="Helical" evidence="7">
    <location>
        <begin position="86"/>
        <end position="110"/>
    </location>
</feature>
<dbReference type="Pfam" id="PF13440">
    <property type="entry name" value="Polysacc_synt_3"/>
    <property type="match status" value="1"/>
</dbReference>
<feature type="transmembrane region" description="Helical" evidence="7">
    <location>
        <begin position="51"/>
        <end position="74"/>
    </location>
</feature>
<feature type="transmembrane region" description="Helical" evidence="7">
    <location>
        <begin position="290"/>
        <end position="312"/>
    </location>
</feature>
<dbReference type="RefSeq" id="WP_194212573.1">
    <property type="nucleotide sequence ID" value="NZ_CP061205.1"/>
</dbReference>
<evidence type="ECO:0000256" key="1">
    <source>
        <dbReference type="ARBA" id="ARBA00004651"/>
    </source>
</evidence>
<keyword evidence="9" id="KW-1185">Reference proteome</keyword>
<feature type="transmembrane region" description="Helical" evidence="7">
    <location>
        <begin position="27"/>
        <end position="45"/>
    </location>
</feature>
<proteinExistence type="inferred from homology"/>
<sequence>MTDVQAEQEDIGRQVAHGALWTLSMRLIVRLFGLVNIAILARLITKEDFGLVALLMSTSAVLLLLLEIIVRVALVRLPAIQPKHYGAAFIMRLLAGAIAGLVLVISARYLAAYFGEPRLEGALYVFAAITFVEGLTSSWVVAFQRNLEFSKDFAFEVSVGVARAIACIAFAFWFRDFWALIAGMAVAACLRVIISHIMCYGQSLKTDMQAMRDIWLACKWLSIEAIAAFVEERTDRLILGKVGTTAQLGVFSMVIDLVMLPIGNLILPLGRAVLPGLHKLRSQSPDKIAAAYGAAVSSMIAISLPVGAGLVMAADPLIRTLLGDKWEEAIILLQYLAPFMIAESVMASFNQVLIADGKLRIITVLRWARTLIYLPAMYAGFVWDGLEGAVFAKSVIAVIMVLPCYFALVRGGRVRWGQEAWQMLRSVFACAVMLLFWHETLPLLQAISPISWVQLVCVAIEGAAIYGTALYTVWWLTGSGDGIERRMVTLAAQKLARS</sequence>
<reference evidence="9" key="1">
    <citation type="journal article" date="2019" name="Int. J. Syst. Evol. Microbiol.">
        <title>The Global Catalogue of Microorganisms (GCM) 10K type strain sequencing project: providing services to taxonomists for standard genome sequencing and annotation.</title>
        <authorList>
            <consortium name="The Broad Institute Genomics Platform"/>
            <consortium name="The Broad Institute Genome Sequencing Center for Infectious Disease"/>
            <person name="Wu L."/>
            <person name="Ma J."/>
        </authorList>
    </citation>
    <scope>NUCLEOTIDE SEQUENCE [LARGE SCALE GENOMIC DNA]</scope>
    <source>
        <strain evidence="9">KCTC 62164</strain>
    </source>
</reference>
<feature type="transmembrane region" description="Helical" evidence="7">
    <location>
        <begin position="450"/>
        <end position="477"/>
    </location>
</feature>
<feature type="transmembrane region" description="Helical" evidence="7">
    <location>
        <begin position="250"/>
        <end position="269"/>
    </location>
</feature>
<feature type="transmembrane region" description="Helical" evidence="7">
    <location>
        <begin position="367"/>
        <end position="383"/>
    </location>
</feature>
<feature type="transmembrane region" description="Helical" evidence="7">
    <location>
        <begin position="332"/>
        <end position="355"/>
    </location>
</feature>
<comment type="caution">
    <text evidence="8">The sequence shown here is derived from an EMBL/GenBank/DDBJ whole genome shotgun (WGS) entry which is preliminary data.</text>
</comment>
<evidence type="ECO:0000313" key="9">
    <source>
        <dbReference type="Proteomes" id="UP001595444"/>
    </source>
</evidence>
<keyword evidence="3" id="KW-1003">Cell membrane</keyword>
<dbReference type="InterPro" id="IPR050833">
    <property type="entry name" value="Poly_Biosynth_Transport"/>
</dbReference>
<organism evidence="8 9">
    <name type="scientific">Kordiimonas pumila</name>
    <dbReference type="NCBI Taxonomy" id="2161677"/>
    <lineage>
        <taxon>Bacteria</taxon>
        <taxon>Pseudomonadati</taxon>
        <taxon>Pseudomonadota</taxon>
        <taxon>Alphaproteobacteria</taxon>
        <taxon>Kordiimonadales</taxon>
        <taxon>Kordiimonadaceae</taxon>
        <taxon>Kordiimonas</taxon>
    </lineage>
</organism>
<dbReference type="PANTHER" id="PTHR30250:SF10">
    <property type="entry name" value="LIPOPOLYSACCHARIDE BIOSYNTHESIS PROTEIN WZXC"/>
    <property type="match status" value="1"/>
</dbReference>
<name>A0ABV7D254_9PROT</name>
<evidence type="ECO:0000313" key="8">
    <source>
        <dbReference type="EMBL" id="MFC3050805.1"/>
    </source>
</evidence>
<keyword evidence="5 7" id="KW-1133">Transmembrane helix</keyword>
<keyword evidence="6 7" id="KW-0472">Membrane</keyword>
<evidence type="ECO:0000256" key="2">
    <source>
        <dbReference type="ARBA" id="ARBA00007430"/>
    </source>
</evidence>
<evidence type="ECO:0000256" key="3">
    <source>
        <dbReference type="ARBA" id="ARBA00022475"/>
    </source>
</evidence>
<feature type="transmembrane region" description="Helical" evidence="7">
    <location>
        <begin position="420"/>
        <end position="438"/>
    </location>
</feature>
<accession>A0ABV7D254</accession>
<evidence type="ECO:0000256" key="6">
    <source>
        <dbReference type="ARBA" id="ARBA00023136"/>
    </source>
</evidence>
<feature type="transmembrane region" description="Helical" evidence="7">
    <location>
        <begin position="153"/>
        <end position="174"/>
    </location>
</feature>
<evidence type="ECO:0000256" key="7">
    <source>
        <dbReference type="SAM" id="Phobius"/>
    </source>
</evidence>
<feature type="transmembrane region" description="Helical" evidence="7">
    <location>
        <begin position="389"/>
        <end position="408"/>
    </location>
</feature>
<dbReference type="PANTHER" id="PTHR30250">
    <property type="entry name" value="PST FAMILY PREDICTED COLANIC ACID TRANSPORTER"/>
    <property type="match status" value="1"/>
</dbReference>
<evidence type="ECO:0000256" key="4">
    <source>
        <dbReference type="ARBA" id="ARBA00022692"/>
    </source>
</evidence>